<dbReference type="EMBL" id="JBBPFD010000015">
    <property type="protein sequence ID" value="KAK7895935.1"/>
    <property type="molecule type" value="Genomic_DNA"/>
</dbReference>
<feature type="region of interest" description="Disordered" evidence="1">
    <location>
        <begin position="47"/>
        <end position="72"/>
    </location>
</feature>
<evidence type="ECO:0000313" key="2">
    <source>
        <dbReference type="EMBL" id="KAK7895935.1"/>
    </source>
</evidence>
<reference evidence="3" key="1">
    <citation type="submission" date="2024-04" db="EMBL/GenBank/DDBJ databases">
        <title>Salinicola lusitanus LLJ914,a marine bacterium isolated from the Okinawa Trough.</title>
        <authorList>
            <person name="Li J."/>
        </authorList>
    </citation>
    <scope>NUCLEOTIDE SEQUENCE [LARGE SCALE GENOMIC DNA]</scope>
</reference>
<sequence>MLFARALLSALGKNRLGFRNKGFLSELVCNMTEVSPAVPSDKVLKRANEENEDTAAAKKLKTENSQKMSRNIRKESGFTHRLLWERILWHAEKPRKLAVQNY</sequence>
<keyword evidence="3" id="KW-1185">Reference proteome</keyword>
<organism evidence="2 3">
    <name type="scientific">Mugilogobius chulae</name>
    <name type="common">yellowstripe goby</name>
    <dbReference type="NCBI Taxonomy" id="88201"/>
    <lineage>
        <taxon>Eukaryota</taxon>
        <taxon>Metazoa</taxon>
        <taxon>Chordata</taxon>
        <taxon>Craniata</taxon>
        <taxon>Vertebrata</taxon>
        <taxon>Euteleostomi</taxon>
        <taxon>Actinopterygii</taxon>
        <taxon>Neopterygii</taxon>
        <taxon>Teleostei</taxon>
        <taxon>Neoteleostei</taxon>
        <taxon>Acanthomorphata</taxon>
        <taxon>Gobiaria</taxon>
        <taxon>Gobiiformes</taxon>
        <taxon>Gobioidei</taxon>
        <taxon>Gobiidae</taxon>
        <taxon>Gobionellinae</taxon>
        <taxon>Mugilogobius</taxon>
    </lineage>
</organism>
<comment type="caution">
    <text evidence="2">The sequence shown here is derived from an EMBL/GenBank/DDBJ whole genome shotgun (WGS) entry which is preliminary data.</text>
</comment>
<name>A0AAW0NBN0_9GOBI</name>
<evidence type="ECO:0000256" key="1">
    <source>
        <dbReference type="SAM" id="MobiDB-lite"/>
    </source>
</evidence>
<accession>A0AAW0NBN0</accession>
<protein>
    <submittedName>
        <fullName evidence="2">Uncharacterized protein</fullName>
    </submittedName>
</protein>
<dbReference type="AlphaFoldDB" id="A0AAW0NBN0"/>
<dbReference type="Proteomes" id="UP001460270">
    <property type="component" value="Unassembled WGS sequence"/>
</dbReference>
<gene>
    <name evidence="2" type="ORF">WMY93_021260</name>
</gene>
<evidence type="ECO:0000313" key="3">
    <source>
        <dbReference type="Proteomes" id="UP001460270"/>
    </source>
</evidence>
<proteinExistence type="predicted"/>